<name>A0ABW1YSG6_9GAMM</name>
<dbReference type="PANTHER" id="PTHR43353">
    <property type="entry name" value="SUCCINATE-SEMIALDEHYDE DEHYDROGENASE, MITOCHONDRIAL"/>
    <property type="match status" value="1"/>
</dbReference>
<dbReference type="InterPro" id="IPR050740">
    <property type="entry name" value="Aldehyde_DH_Superfamily"/>
</dbReference>
<dbReference type="InterPro" id="IPR016162">
    <property type="entry name" value="Ald_DH_N"/>
</dbReference>
<accession>A0ABW1YSG6</accession>
<dbReference type="InterPro" id="IPR016163">
    <property type="entry name" value="Ald_DH_C"/>
</dbReference>
<dbReference type="Proteomes" id="UP001596425">
    <property type="component" value="Unassembled WGS sequence"/>
</dbReference>
<proteinExistence type="predicted"/>
<dbReference type="Gene3D" id="3.40.605.10">
    <property type="entry name" value="Aldehyde Dehydrogenase, Chain A, domain 1"/>
    <property type="match status" value="1"/>
</dbReference>
<gene>
    <name evidence="4" type="ORF">ACFQBM_20370</name>
</gene>
<evidence type="ECO:0000259" key="3">
    <source>
        <dbReference type="Pfam" id="PF00171"/>
    </source>
</evidence>
<evidence type="ECO:0000256" key="2">
    <source>
        <dbReference type="SAM" id="MobiDB-lite"/>
    </source>
</evidence>
<dbReference type="InterPro" id="IPR044151">
    <property type="entry name" value="ALDH_KGSADH"/>
</dbReference>
<dbReference type="Pfam" id="PF00171">
    <property type="entry name" value="Aldedh"/>
    <property type="match status" value="1"/>
</dbReference>
<evidence type="ECO:0000313" key="4">
    <source>
        <dbReference type="EMBL" id="MFC6635630.1"/>
    </source>
</evidence>
<dbReference type="CDD" id="cd07129">
    <property type="entry name" value="ALDH_KGSADH"/>
    <property type="match status" value="1"/>
</dbReference>
<dbReference type="InterPro" id="IPR015590">
    <property type="entry name" value="Aldehyde_DH_dom"/>
</dbReference>
<comment type="caution">
    <text evidence="4">The sequence shown here is derived from an EMBL/GenBank/DDBJ whole genome shotgun (WGS) entry which is preliminary data.</text>
</comment>
<feature type="compositionally biased region" description="Polar residues" evidence="2">
    <location>
        <begin position="25"/>
        <end position="35"/>
    </location>
</feature>
<dbReference type="SUPFAM" id="SSF53720">
    <property type="entry name" value="ALDH-like"/>
    <property type="match status" value="1"/>
</dbReference>
<feature type="domain" description="Aldehyde dehydrogenase" evidence="3">
    <location>
        <begin position="16"/>
        <end position="422"/>
    </location>
</feature>
<dbReference type="PANTHER" id="PTHR43353:SF3">
    <property type="entry name" value="ALDEHYDE DEHYDROGENASE-RELATED"/>
    <property type="match status" value="1"/>
</dbReference>
<sequence length="525" mass="55573">MKTHPVLIAGRWRRARENGHFSPDNPATRSPLDQQYPISDWSDCDEALDAAAAAARELRQLPAKQRARFLERYADKIDAARDEIAALANLETALPAAPRLAEAELPRTTNQLRQAAAAAREGSWAQATIDTQLNIRSQLAPIGPVVVFGPNNFPLAFNGVSGGDFAAAIAAGNPVIAKGHSSHPGTCQRLAELALAALIETGLPAAAVQLIYATARENGLRLVSDPRTGASAFTGSRPAGLALKQAADEAGKPIYLELSSINPVVILPGALAERGADLAREFADSCLMGTGQFCTNPGLLILPAGEAAERFIARATELFNEAPVGTLLGATGESGLAAAIDTLRGAGARQLTDSDGADPNRFCRPNTLLRVSGEVFLQHGFRLQTEAFGNAALLVVSDNSQQTLAILDSLEGNLTGCLYSHSGRDDEADYALLEPALRDRVGRLLNDKMPTGVAVSPAMNHGGPYPASGNAGFTAVGIPASLRRFAKLECYDNVRQHRLPPLLQDQNPGDAWRLVDGSWSQRSIP</sequence>
<dbReference type="InterPro" id="IPR016161">
    <property type="entry name" value="Ald_DH/histidinol_DH"/>
</dbReference>
<keyword evidence="5" id="KW-1185">Reference proteome</keyword>
<keyword evidence="1" id="KW-0560">Oxidoreductase</keyword>
<dbReference type="EMBL" id="JBHSVR010000001">
    <property type="protein sequence ID" value="MFC6635630.1"/>
    <property type="molecule type" value="Genomic_DNA"/>
</dbReference>
<organism evidence="4 5">
    <name type="scientific">Microbulbifer taiwanensis</name>
    <dbReference type="NCBI Taxonomy" id="986746"/>
    <lineage>
        <taxon>Bacteria</taxon>
        <taxon>Pseudomonadati</taxon>
        <taxon>Pseudomonadota</taxon>
        <taxon>Gammaproteobacteria</taxon>
        <taxon>Cellvibrionales</taxon>
        <taxon>Microbulbiferaceae</taxon>
        <taxon>Microbulbifer</taxon>
    </lineage>
</organism>
<dbReference type="RefSeq" id="WP_193192615.1">
    <property type="nucleotide sequence ID" value="NZ_JACZFR010000030.1"/>
</dbReference>
<protein>
    <submittedName>
        <fullName evidence="4">Aldehyde dehydrogenase (NADP(+))</fullName>
    </submittedName>
</protein>
<reference evidence="5" key="1">
    <citation type="journal article" date="2019" name="Int. J. Syst. Evol. Microbiol.">
        <title>The Global Catalogue of Microorganisms (GCM) 10K type strain sequencing project: providing services to taxonomists for standard genome sequencing and annotation.</title>
        <authorList>
            <consortium name="The Broad Institute Genomics Platform"/>
            <consortium name="The Broad Institute Genome Sequencing Center for Infectious Disease"/>
            <person name="Wu L."/>
            <person name="Ma J."/>
        </authorList>
    </citation>
    <scope>NUCLEOTIDE SEQUENCE [LARGE SCALE GENOMIC DNA]</scope>
    <source>
        <strain evidence="5">CGMCC 1.13718</strain>
    </source>
</reference>
<evidence type="ECO:0000256" key="1">
    <source>
        <dbReference type="ARBA" id="ARBA00023002"/>
    </source>
</evidence>
<evidence type="ECO:0000313" key="5">
    <source>
        <dbReference type="Proteomes" id="UP001596425"/>
    </source>
</evidence>
<dbReference type="Gene3D" id="3.40.309.10">
    <property type="entry name" value="Aldehyde Dehydrogenase, Chain A, domain 2"/>
    <property type="match status" value="1"/>
</dbReference>
<feature type="region of interest" description="Disordered" evidence="2">
    <location>
        <begin position="15"/>
        <end position="35"/>
    </location>
</feature>